<dbReference type="FunFam" id="3.40.50.720:FF:000084">
    <property type="entry name" value="Short-chain dehydrogenase reductase"/>
    <property type="match status" value="1"/>
</dbReference>
<keyword evidence="4" id="KW-1185">Reference proteome</keyword>
<dbReference type="AlphaFoldDB" id="A0A4S4FPR9"/>
<gene>
    <name evidence="3" type="ORF">E6C64_07055</name>
</gene>
<protein>
    <submittedName>
        <fullName evidence="3">NAD(P)-dependent oxidoreductase</fullName>
    </submittedName>
</protein>
<dbReference type="PROSITE" id="PS00061">
    <property type="entry name" value="ADH_SHORT"/>
    <property type="match status" value="1"/>
</dbReference>
<evidence type="ECO:0000313" key="3">
    <source>
        <dbReference type="EMBL" id="THG31802.1"/>
    </source>
</evidence>
<comment type="caution">
    <text evidence="3">The sequence shown here is derived from an EMBL/GenBank/DDBJ whole genome shotgun (WGS) entry which is preliminary data.</text>
</comment>
<evidence type="ECO:0000256" key="2">
    <source>
        <dbReference type="ARBA" id="ARBA00023002"/>
    </source>
</evidence>
<proteinExistence type="inferred from homology"/>
<dbReference type="Pfam" id="PF13561">
    <property type="entry name" value="adh_short_C2"/>
    <property type="match status" value="1"/>
</dbReference>
<dbReference type="GO" id="GO:0016491">
    <property type="term" value="F:oxidoreductase activity"/>
    <property type="evidence" value="ECO:0007669"/>
    <property type="project" value="UniProtKB-KW"/>
</dbReference>
<dbReference type="PRINTS" id="PR00080">
    <property type="entry name" value="SDRFAMILY"/>
</dbReference>
<dbReference type="EMBL" id="SSSM01000003">
    <property type="protein sequence ID" value="THG31802.1"/>
    <property type="molecule type" value="Genomic_DNA"/>
</dbReference>
<dbReference type="InterPro" id="IPR020904">
    <property type="entry name" value="Sc_DH/Rdtase_CS"/>
</dbReference>
<dbReference type="OrthoDB" id="9786435at2"/>
<dbReference type="Gene3D" id="3.40.50.720">
    <property type="entry name" value="NAD(P)-binding Rossmann-like Domain"/>
    <property type="match status" value="1"/>
</dbReference>
<sequence length="290" mass="30169">MRSSTGTGRRATTVSAEPRPVLSERLDGRVAFVTGAAHGQGRAIALALARAGADIAALDVAQKIAYPGYGQGSVEELDSLVAEVASLGRRAVPFVADVRDDSAVRSAVADTVEQLGGLDIVINNAGIVAYAASDEMTDDEWATMIGINLTGPFQVGRAAIPHLKRSPHAVIVNNSSVMGLRGGNRLAHYTASKHGLTGLTKAWAIELAPHGVRVLSIHPTGVNTPMNDGLAWLEGATAEEIAERSAGNLLPGVPWIEPEDVAELVAFLVSDRSRYATGSQVVLDAGLLTG</sequence>
<dbReference type="PANTHER" id="PTHR24321">
    <property type="entry name" value="DEHYDROGENASES, SHORT CHAIN"/>
    <property type="match status" value="1"/>
</dbReference>
<reference evidence="3 4" key="1">
    <citation type="submission" date="2019-04" db="EMBL/GenBank/DDBJ databases">
        <authorList>
            <person name="Jiang L."/>
        </authorList>
    </citation>
    <scope>NUCLEOTIDE SEQUENCE [LARGE SCALE GENOMIC DNA]</scope>
    <source>
        <strain evidence="3 4">YIM 131853</strain>
    </source>
</reference>
<dbReference type="PRINTS" id="PR00081">
    <property type="entry name" value="GDHRDH"/>
</dbReference>
<name>A0A4S4FPR9_9MICO</name>
<evidence type="ECO:0000256" key="1">
    <source>
        <dbReference type="ARBA" id="ARBA00006484"/>
    </source>
</evidence>
<dbReference type="SUPFAM" id="SSF51735">
    <property type="entry name" value="NAD(P)-binding Rossmann-fold domains"/>
    <property type="match status" value="1"/>
</dbReference>
<dbReference type="InterPro" id="IPR002347">
    <property type="entry name" value="SDR_fam"/>
</dbReference>
<dbReference type="PANTHER" id="PTHR24321:SF8">
    <property type="entry name" value="ESTRADIOL 17-BETA-DEHYDROGENASE 8-RELATED"/>
    <property type="match status" value="1"/>
</dbReference>
<dbReference type="Proteomes" id="UP000309133">
    <property type="component" value="Unassembled WGS sequence"/>
</dbReference>
<comment type="similarity">
    <text evidence="1">Belongs to the short-chain dehydrogenases/reductases (SDR) family.</text>
</comment>
<keyword evidence="2" id="KW-0560">Oxidoreductase</keyword>
<organism evidence="3 4">
    <name type="scientific">Naasia lichenicola</name>
    <dbReference type="NCBI Taxonomy" id="2565933"/>
    <lineage>
        <taxon>Bacteria</taxon>
        <taxon>Bacillati</taxon>
        <taxon>Actinomycetota</taxon>
        <taxon>Actinomycetes</taxon>
        <taxon>Micrococcales</taxon>
        <taxon>Microbacteriaceae</taxon>
        <taxon>Naasia</taxon>
    </lineage>
</organism>
<accession>A0A4S4FPR9</accession>
<dbReference type="CDD" id="cd05233">
    <property type="entry name" value="SDR_c"/>
    <property type="match status" value="1"/>
</dbReference>
<evidence type="ECO:0000313" key="4">
    <source>
        <dbReference type="Proteomes" id="UP000309133"/>
    </source>
</evidence>
<dbReference type="InterPro" id="IPR036291">
    <property type="entry name" value="NAD(P)-bd_dom_sf"/>
</dbReference>